<evidence type="ECO:0000259" key="6">
    <source>
        <dbReference type="Pfam" id="PF04542"/>
    </source>
</evidence>
<comment type="similarity">
    <text evidence="1">Belongs to the sigma-70 factor family. ECF subfamily.</text>
</comment>
<evidence type="ECO:0000256" key="1">
    <source>
        <dbReference type="ARBA" id="ARBA00010641"/>
    </source>
</evidence>
<evidence type="ECO:0000313" key="8">
    <source>
        <dbReference type="EMBL" id="UVA82161.1"/>
    </source>
</evidence>
<dbReference type="NCBIfam" id="TIGR02943">
    <property type="entry name" value="Sig70_famx1"/>
    <property type="match status" value="1"/>
</dbReference>
<dbReference type="Gene3D" id="1.10.10.10">
    <property type="entry name" value="Winged helix-like DNA-binding domain superfamily/Winged helix DNA-binding domain"/>
    <property type="match status" value="1"/>
</dbReference>
<keyword evidence="3" id="KW-0731">Sigma factor</keyword>
<dbReference type="InterPro" id="IPR007627">
    <property type="entry name" value="RNA_pol_sigma70_r2"/>
</dbReference>
<sequence>MSANSYLDHAYLAELRRDLLRFARLQLCDEHLAEDAVQEALTAACSPSSEFSGRSQHKTWVFAILRNKLIDTMRARRRMINASSLEGDADENSVFDRELFDERGHWNDHARPRAWPRPETLVAQQQFWALFDGCLNTLPESTGRVFSMRELLDMDIAEICRELDLDANHCSVLLYRARTRLRTCLSAKGLEANDALG</sequence>
<dbReference type="Pfam" id="PF08281">
    <property type="entry name" value="Sigma70_r4_2"/>
    <property type="match status" value="1"/>
</dbReference>
<keyword evidence="9" id="KW-1185">Reference proteome</keyword>
<dbReference type="RefSeq" id="WP_257960096.1">
    <property type="nucleotide sequence ID" value="NZ_CP102780.1"/>
</dbReference>
<organism evidence="8 9">
    <name type="scientific">Pandoraea commovens</name>
    <dbReference type="NCBI Taxonomy" id="2508289"/>
    <lineage>
        <taxon>Bacteria</taxon>
        <taxon>Pseudomonadati</taxon>
        <taxon>Pseudomonadota</taxon>
        <taxon>Betaproteobacteria</taxon>
        <taxon>Burkholderiales</taxon>
        <taxon>Burkholderiaceae</taxon>
        <taxon>Pandoraea</taxon>
    </lineage>
</organism>
<dbReference type="Proteomes" id="UP001058980">
    <property type="component" value="Chromosome"/>
</dbReference>
<feature type="domain" description="RNA polymerase sigma factor 70 region 4 type 2" evidence="7">
    <location>
        <begin position="131"/>
        <end position="181"/>
    </location>
</feature>
<dbReference type="InterPro" id="IPR014289">
    <property type="entry name" value="RNA_pol_sigma-24-rel"/>
</dbReference>
<dbReference type="EMBL" id="CP102780">
    <property type="protein sequence ID" value="UVA82161.1"/>
    <property type="molecule type" value="Genomic_DNA"/>
</dbReference>
<accession>A0ABY5QMW2</accession>
<keyword evidence="2" id="KW-0805">Transcription regulation</keyword>
<dbReference type="InterPro" id="IPR013249">
    <property type="entry name" value="RNA_pol_sigma70_r4_t2"/>
</dbReference>
<evidence type="ECO:0000256" key="5">
    <source>
        <dbReference type="ARBA" id="ARBA00023163"/>
    </source>
</evidence>
<dbReference type="InterPro" id="IPR013324">
    <property type="entry name" value="RNA_pol_sigma_r3/r4-like"/>
</dbReference>
<keyword evidence="5" id="KW-0804">Transcription</keyword>
<gene>
    <name evidence="8" type="ORF">NTU39_16525</name>
</gene>
<feature type="domain" description="RNA polymerase sigma-70 region 2" evidence="6">
    <location>
        <begin position="14"/>
        <end position="78"/>
    </location>
</feature>
<dbReference type="SUPFAM" id="SSF88946">
    <property type="entry name" value="Sigma2 domain of RNA polymerase sigma factors"/>
    <property type="match status" value="1"/>
</dbReference>
<dbReference type="InterPro" id="IPR036388">
    <property type="entry name" value="WH-like_DNA-bd_sf"/>
</dbReference>
<evidence type="ECO:0000259" key="7">
    <source>
        <dbReference type="Pfam" id="PF08281"/>
    </source>
</evidence>
<name>A0ABY5QMW2_9BURK</name>
<evidence type="ECO:0000256" key="2">
    <source>
        <dbReference type="ARBA" id="ARBA00023015"/>
    </source>
</evidence>
<protein>
    <submittedName>
        <fullName evidence="8">Sigma-70 family RNA polymerase sigma factor</fullName>
    </submittedName>
</protein>
<reference evidence="8" key="1">
    <citation type="submission" date="2022-08" db="EMBL/GenBank/DDBJ databases">
        <title>Multi-unit outbreak of Pandoraea commovens among non-cystic fibrosis intensive care patients from 2019 to 2021 in Berlin, Germany.</title>
        <authorList>
            <person name="Menzel P."/>
        </authorList>
    </citation>
    <scope>NUCLEOTIDE SEQUENCE</scope>
    <source>
        <strain evidence="8">LB-19-202-79</strain>
    </source>
</reference>
<proteinExistence type="inferred from homology"/>
<dbReference type="InterPro" id="IPR039425">
    <property type="entry name" value="RNA_pol_sigma-70-like"/>
</dbReference>
<evidence type="ECO:0000256" key="3">
    <source>
        <dbReference type="ARBA" id="ARBA00023082"/>
    </source>
</evidence>
<dbReference type="PANTHER" id="PTHR43133">
    <property type="entry name" value="RNA POLYMERASE ECF-TYPE SIGMA FACTO"/>
    <property type="match status" value="1"/>
</dbReference>
<dbReference type="InterPro" id="IPR014284">
    <property type="entry name" value="RNA_pol_sigma-70_dom"/>
</dbReference>
<evidence type="ECO:0000313" key="9">
    <source>
        <dbReference type="Proteomes" id="UP001058980"/>
    </source>
</evidence>
<dbReference type="Gene3D" id="1.10.1740.10">
    <property type="match status" value="1"/>
</dbReference>
<evidence type="ECO:0000256" key="4">
    <source>
        <dbReference type="ARBA" id="ARBA00023125"/>
    </source>
</evidence>
<dbReference type="SUPFAM" id="SSF88659">
    <property type="entry name" value="Sigma3 and sigma4 domains of RNA polymerase sigma factors"/>
    <property type="match status" value="1"/>
</dbReference>
<dbReference type="PANTHER" id="PTHR43133:SF8">
    <property type="entry name" value="RNA POLYMERASE SIGMA FACTOR HI_1459-RELATED"/>
    <property type="match status" value="1"/>
</dbReference>
<keyword evidence="4" id="KW-0238">DNA-binding</keyword>
<dbReference type="Pfam" id="PF04542">
    <property type="entry name" value="Sigma70_r2"/>
    <property type="match status" value="1"/>
</dbReference>
<dbReference type="NCBIfam" id="TIGR02937">
    <property type="entry name" value="sigma70-ECF"/>
    <property type="match status" value="1"/>
</dbReference>
<dbReference type="InterPro" id="IPR013325">
    <property type="entry name" value="RNA_pol_sigma_r2"/>
</dbReference>